<dbReference type="RefSeq" id="WP_043101248.1">
    <property type="nucleotide sequence ID" value="NZ_JACHET010000001.1"/>
</dbReference>
<evidence type="ECO:0000313" key="2">
    <source>
        <dbReference type="EMBL" id="KGI77517.1"/>
    </source>
</evidence>
<keyword evidence="1" id="KW-0812">Transmembrane</keyword>
<gene>
    <name evidence="3" type="ORF">HNQ86_000360</name>
    <name evidence="2" type="ORF">LF63_0109270</name>
</gene>
<dbReference type="AlphaFoldDB" id="A0A099CVB2"/>
<dbReference type="HOGENOM" id="CLU_2437949_0_0_6"/>
<dbReference type="OrthoDB" id="5957977at2"/>
<keyword evidence="4" id="KW-1185">Reference proteome</keyword>
<evidence type="ECO:0000313" key="4">
    <source>
        <dbReference type="Proteomes" id="UP000029708"/>
    </source>
</evidence>
<evidence type="ECO:0000313" key="5">
    <source>
        <dbReference type="Proteomes" id="UP000560000"/>
    </source>
</evidence>
<accession>A0A099CVB2</accession>
<feature type="transmembrane region" description="Helical" evidence="1">
    <location>
        <begin position="48"/>
        <end position="73"/>
    </location>
</feature>
<evidence type="ECO:0000256" key="1">
    <source>
        <dbReference type="SAM" id="Phobius"/>
    </source>
</evidence>
<name>A0A099CVB2_9GAMM</name>
<reference evidence="3 5" key="2">
    <citation type="submission" date="2020-08" db="EMBL/GenBank/DDBJ databases">
        <title>Genomic Encyclopedia of Type Strains, Phase IV (KMG-IV): sequencing the most valuable type-strain genomes for metagenomic binning, comparative biology and taxonomic classification.</title>
        <authorList>
            <person name="Goeker M."/>
        </authorList>
    </citation>
    <scope>NUCLEOTIDE SEQUENCE [LARGE SCALE GENOMIC DNA]</scope>
    <source>
        <strain evidence="3 5">DSM 107085</strain>
    </source>
</reference>
<organism evidence="2 4">
    <name type="scientific">Oleiagrimonas soli</name>
    <dbReference type="NCBI Taxonomy" id="1543381"/>
    <lineage>
        <taxon>Bacteria</taxon>
        <taxon>Pseudomonadati</taxon>
        <taxon>Pseudomonadota</taxon>
        <taxon>Gammaproteobacteria</taxon>
        <taxon>Lysobacterales</taxon>
        <taxon>Rhodanobacteraceae</taxon>
        <taxon>Oleiagrimonas</taxon>
    </lineage>
</organism>
<dbReference type="EMBL" id="JACHET010000001">
    <property type="protein sequence ID" value="MBB6183015.1"/>
    <property type="molecule type" value="Genomic_DNA"/>
</dbReference>
<evidence type="ECO:0000313" key="3">
    <source>
        <dbReference type="EMBL" id="MBB6183015.1"/>
    </source>
</evidence>
<keyword evidence="1" id="KW-1133">Transmembrane helix</keyword>
<dbReference type="Proteomes" id="UP000029708">
    <property type="component" value="Unassembled WGS sequence"/>
</dbReference>
<dbReference type="EMBL" id="JROI01000011">
    <property type="protein sequence ID" value="KGI77517.1"/>
    <property type="molecule type" value="Genomic_DNA"/>
</dbReference>
<comment type="caution">
    <text evidence="2">The sequence shown here is derived from an EMBL/GenBank/DDBJ whole genome shotgun (WGS) entry which is preliminary data.</text>
</comment>
<reference evidence="2 4" key="1">
    <citation type="submission" date="2014-09" db="EMBL/GenBank/DDBJ databases">
        <title>Xanthomonadaceae 3.5X direct submission.</title>
        <authorList>
            <person name="Fang T."/>
            <person name="Wang H."/>
        </authorList>
    </citation>
    <scope>NUCLEOTIDE SEQUENCE [LARGE SCALE GENOMIC DNA]</scope>
    <source>
        <strain evidence="2 4">3.5X</strain>
    </source>
</reference>
<keyword evidence="1" id="KW-0472">Membrane</keyword>
<proteinExistence type="predicted"/>
<protein>
    <submittedName>
        <fullName evidence="2">Uncharacterized protein</fullName>
    </submittedName>
</protein>
<dbReference type="Proteomes" id="UP000560000">
    <property type="component" value="Unassembled WGS sequence"/>
</dbReference>
<sequence length="90" mass="10241">MSTYKWFCLALRVLGAWSVYYSLGDFVAEFNEIKGFYSPGYTTPFGFFLQGITHLAVGLLLMRYAPLIARFAYPKKTPARTMPREDADAI</sequence>